<evidence type="ECO:0000256" key="7">
    <source>
        <dbReference type="RuleBase" id="RU000488"/>
    </source>
</evidence>
<dbReference type="PRINTS" id="PR00926">
    <property type="entry name" value="MITOCARRIER"/>
</dbReference>
<accession>A0A811N1I4</accession>
<evidence type="ECO:0000256" key="4">
    <source>
        <dbReference type="ARBA" id="ARBA00022737"/>
    </source>
</evidence>
<dbReference type="GO" id="GO:0016020">
    <property type="term" value="C:membrane"/>
    <property type="evidence" value="ECO:0007669"/>
    <property type="project" value="UniProtKB-SubCell"/>
</dbReference>
<evidence type="ECO:0000256" key="2">
    <source>
        <dbReference type="ARBA" id="ARBA00022448"/>
    </source>
</evidence>
<comment type="subcellular location">
    <subcellularLocation>
        <location evidence="1">Membrane</location>
        <topology evidence="1">Multi-pass membrane protein</topology>
    </subcellularLocation>
</comment>
<evidence type="ECO:0000256" key="6">
    <source>
        <dbReference type="PROSITE-ProRule" id="PRU00282"/>
    </source>
</evidence>
<feature type="repeat" description="Solcar" evidence="6">
    <location>
        <begin position="62"/>
        <end position="145"/>
    </location>
</feature>
<dbReference type="SUPFAM" id="SSF103506">
    <property type="entry name" value="Mitochondrial carrier"/>
    <property type="match status" value="1"/>
</dbReference>
<keyword evidence="5 6" id="KW-0472">Membrane</keyword>
<evidence type="ECO:0000256" key="8">
    <source>
        <dbReference type="SAM" id="Phobius"/>
    </source>
</evidence>
<feature type="repeat" description="Solcar" evidence="6">
    <location>
        <begin position="172"/>
        <end position="257"/>
    </location>
</feature>
<keyword evidence="4" id="KW-0677">Repeat</keyword>
<keyword evidence="8" id="KW-1133">Transmembrane helix</keyword>
<dbReference type="InterPro" id="IPR018108">
    <property type="entry name" value="MCP_transmembrane"/>
</dbReference>
<gene>
    <name evidence="9" type="ORF">NCGR_LOCUS10964</name>
</gene>
<protein>
    <recommendedName>
        <fullName evidence="11">Mitochondrial adenine nucleotide transporter BTL1</fullName>
    </recommendedName>
</protein>
<keyword evidence="10" id="KW-1185">Reference proteome</keyword>
<dbReference type="AlphaFoldDB" id="A0A811N1I4"/>
<dbReference type="EMBL" id="CAJGYO010000003">
    <property type="protein sequence ID" value="CAD6216801.1"/>
    <property type="molecule type" value="Genomic_DNA"/>
</dbReference>
<dbReference type="PANTHER" id="PTHR24089">
    <property type="entry name" value="SOLUTE CARRIER FAMILY 25"/>
    <property type="match status" value="1"/>
</dbReference>
<evidence type="ECO:0000256" key="1">
    <source>
        <dbReference type="ARBA" id="ARBA00004141"/>
    </source>
</evidence>
<evidence type="ECO:0008006" key="11">
    <source>
        <dbReference type="Google" id="ProtNLM"/>
    </source>
</evidence>
<dbReference type="GO" id="GO:0015748">
    <property type="term" value="P:organophosphate ester transport"/>
    <property type="evidence" value="ECO:0007669"/>
    <property type="project" value="UniProtKB-ARBA"/>
</dbReference>
<dbReference type="GO" id="GO:0055085">
    <property type="term" value="P:transmembrane transport"/>
    <property type="evidence" value="ECO:0007669"/>
    <property type="project" value="InterPro"/>
</dbReference>
<organism evidence="9 10">
    <name type="scientific">Miscanthus lutarioriparius</name>
    <dbReference type="NCBI Taxonomy" id="422564"/>
    <lineage>
        <taxon>Eukaryota</taxon>
        <taxon>Viridiplantae</taxon>
        <taxon>Streptophyta</taxon>
        <taxon>Embryophyta</taxon>
        <taxon>Tracheophyta</taxon>
        <taxon>Spermatophyta</taxon>
        <taxon>Magnoliopsida</taxon>
        <taxon>Liliopsida</taxon>
        <taxon>Poales</taxon>
        <taxon>Poaceae</taxon>
        <taxon>PACMAD clade</taxon>
        <taxon>Panicoideae</taxon>
        <taxon>Andropogonodae</taxon>
        <taxon>Andropogoneae</taxon>
        <taxon>Saccharinae</taxon>
        <taxon>Miscanthus</taxon>
    </lineage>
</organism>
<comment type="similarity">
    <text evidence="7">Belongs to the mitochondrial carrier (TC 2.A.29) family.</text>
</comment>
<proteinExistence type="inferred from homology"/>
<feature type="repeat" description="Solcar" evidence="6">
    <location>
        <begin position="271"/>
        <end position="354"/>
    </location>
</feature>
<keyword evidence="3 6" id="KW-0812">Transmembrane</keyword>
<name>A0A811N1I4_9POAL</name>
<dbReference type="PROSITE" id="PS50920">
    <property type="entry name" value="SOLCAR"/>
    <property type="match status" value="3"/>
</dbReference>
<keyword evidence="2 7" id="KW-0813">Transport</keyword>
<sequence length="367" mass="39792">MALSKDDCLDGAKVTEVGVGGYKELLVMALPKDDGLDGAKVAEAIGVRLPDFGGAVRTILESREAREFASGALAGAMSKGILAPLETLRTRMVVGVGSRHIFGSLVEIIEQSGWQGLWAGNTINMLRVIPTQAVELGTFECVKRSMTEAQEKWKKDGYPKIQLGNMKIELPLHFLSPVAIAGAAAGIAATLACHPLEVIKDRLTINRELYPSINLAFSRIYRTDGIGGFYAGLCPTLIGMIPYTTCYFFMYDTIKTSYCRLHKKPSLSRPELLLIGALSGLTASTISFPLEVARKRLMVGALQGKCPPNMIAALSEVIRGEGFLGLYRGWGASCLKVMPHSGITWVLYEAWKDVLLADRNKPRGLAN</sequence>
<feature type="transmembrane region" description="Helical" evidence="8">
    <location>
        <begin position="229"/>
        <end position="251"/>
    </location>
</feature>
<comment type="caution">
    <text evidence="9">The sequence shown here is derived from an EMBL/GenBank/DDBJ whole genome shotgun (WGS) entry which is preliminary data.</text>
</comment>
<feature type="transmembrane region" description="Helical" evidence="8">
    <location>
        <begin position="170"/>
        <end position="192"/>
    </location>
</feature>
<evidence type="ECO:0000256" key="3">
    <source>
        <dbReference type="ARBA" id="ARBA00022692"/>
    </source>
</evidence>
<evidence type="ECO:0000256" key="5">
    <source>
        <dbReference type="ARBA" id="ARBA00023136"/>
    </source>
</evidence>
<dbReference type="Gene3D" id="1.50.40.10">
    <property type="entry name" value="Mitochondrial carrier domain"/>
    <property type="match status" value="1"/>
</dbReference>
<reference evidence="9" key="1">
    <citation type="submission" date="2020-10" db="EMBL/GenBank/DDBJ databases">
        <authorList>
            <person name="Han B."/>
            <person name="Lu T."/>
            <person name="Zhao Q."/>
            <person name="Huang X."/>
            <person name="Zhao Y."/>
        </authorList>
    </citation>
    <scope>NUCLEOTIDE SEQUENCE</scope>
</reference>
<dbReference type="Proteomes" id="UP000604825">
    <property type="component" value="Unassembled WGS sequence"/>
</dbReference>
<evidence type="ECO:0000313" key="10">
    <source>
        <dbReference type="Proteomes" id="UP000604825"/>
    </source>
</evidence>
<dbReference type="GO" id="GO:0015711">
    <property type="term" value="P:organic anion transport"/>
    <property type="evidence" value="ECO:0007669"/>
    <property type="project" value="UniProtKB-ARBA"/>
</dbReference>
<dbReference type="InterPro" id="IPR023395">
    <property type="entry name" value="MCP_dom_sf"/>
</dbReference>
<dbReference type="OrthoDB" id="270584at2759"/>
<dbReference type="InterPro" id="IPR002067">
    <property type="entry name" value="MCP"/>
</dbReference>
<feature type="transmembrane region" description="Helical" evidence="8">
    <location>
        <begin position="272"/>
        <end position="290"/>
    </location>
</feature>
<dbReference type="Pfam" id="PF00153">
    <property type="entry name" value="Mito_carr"/>
    <property type="match status" value="3"/>
</dbReference>
<evidence type="ECO:0000313" key="9">
    <source>
        <dbReference type="EMBL" id="CAD6216801.1"/>
    </source>
</evidence>